<evidence type="ECO:0000313" key="3">
    <source>
        <dbReference type="Proteomes" id="UP000174756"/>
    </source>
</evidence>
<feature type="compositionally biased region" description="Acidic residues" evidence="1">
    <location>
        <begin position="99"/>
        <end position="113"/>
    </location>
</feature>
<protein>
    <submittedName>
        <fullName evidence="2">E4 protein</fullName>
    </submittedName>
</protein>
<feature type="compositionally biased region" description="Basic and acidic residues" evidence="1">
    <location>
        <begin position="46"/>
        <end position="59"/>
    </location>
</feature>
<keyword evidence="3" id="KW-1185">Reference proteome</keyword>
<accession>G1CR72</accession>
<organism evidence="2 3">
    <name type="scientific">Bos taurus papillomavirus 12</name>
    <dbReference type="NCBI Taxonomy" id="1070324"/>
    <lineage>
        <taxon>Viruses</taxon>
        <taxon>Monodnaviria</taxon>
        <taxon>Shotokuvirae</taxon>
        <taxon>Cossaviricota</taxon>
        <taxon>Papovaviricetes</taxon>
        <taxon>Zurhausenvirales</taxon>
        <taxon>Papillomaviridae</taxon>
        <taxon>Firstpapillomavirinae</taxon>
        <taxon>Xipapillomavirus</taxon>
        <taxon>Xipapillomavirus 2</taxon>
    </lineage>
</organism>
<proteinExistence type="predicted"/>
<dbReference type="RefSeq" id="YP_009175024.1">
    <property type="nucleotide sequence ID" value="NC_028126.1"/>
</dbReference>
<dbReference type="KEGG" id="vg:26101564"/>
<gene>
    <name evidence="2" type="primary">E4</name>
</gene>
<dbReference type="GeneID" id="26101564"/>
<reference evidence="2 3" key="1">
    <citation type="journal article" date="2012" name="Arch. Virol.">
        <title>Characterization of novel bovine papillomavirus type 12 (BPV-12) causing epithelial papilloma.</title>
        <authorList>
            <person name="Zhu W."/>
            <person name="Dong J."/>
            <person name="Shimizu E."/>
            <person name="Hatama S."/>
            <person name="Kadota K."/>
            <person name="Goto Y."/>
            <person name="Haga T."/>
        </authorList>
    </citation>
    <scope>NUCLEOTIDE SEQUENCE [LARGE SCALE GENOMIC DNA]</scope>
    <source>
        <strain evidence="2">PR000001</strain>
    </source>
</reference>
<evidence type="ECO:0000256" key="1">
    <source>
        <dbReference type="SAM" id="MobiDB-lite"/>
    </source>
</evidence>
<feature type="region of interest" description="Disordered" evidence="1">
    <location>
        <begin position="33"/>
        <end position="123"/>
    </location>
</feature>
<evidence type="ECO:0000313" key="2">
    <source>
        <dbReference type="EMBL" id="AEL99905.1"/>
    </source>
</evidence>
<sequence>MYPLALMQNSILGLDSGLCILQTKLFLLLLPAPPEGTPGSKKNRPKDHDNSQPDDKQPTEVDGPGGPGHRRRRLGPGLGPSRGPGLRVPRLTLTTDPDHDSETEDADSDEETAQENTRNRKKNLEDTLQDLLDHWDEELQKLRERLADDVHRELFNY</sequence>
<dbReference type="Proteomes" id="UP000174756">
    <property type="component" value="Segment"/>
</dbReference>
<name>G1CR72_9PAPI</name>
<dbReference type="EMBL" id="JF834523">
    <property type="protein sequence ID" value="AEL99905.1"/>
    <property type="molecule type" value="Genomic_DNA"/>
</dbReference>